<dbReference type="EMBL" id="CP023671">
    <property type="protein sequence ID" value="AYE33634.1"/>
    <property type="molecule type" value="Genomic_DNA"/>
</dbReference>
<reference evidence="3" key="2">
    <citation type="submission" date="2022-06" db="EMBL/GenBank/DDBJ databases">
        <authorList>
            <person name="Holder M.E."/>
            <person name="Ajami N.J."/>
            <person name="Petrosino J.F."/>
        </authorList>
    </citation>
    <scope>NUCLEOTIDE SEQUENCE</scope>
    <source>
        <strain evidence="3">RMA 8861</strain>
    </source>
</reference>
<keyword evidence="5" id="KW-1185">Reference proteome</keyword>
<accession>A0A9N7JJY7</accession>
<evidence type="ECO:0000313" key="5">
    <source>
        <dbReference type="Proteomes" id="UP001055437"/>
    </source>
</evidence>
<evidence type="ECO:0000313" key="2">
    <source>
        <dbReference type="EMBL" id="AYE33634.1"/>
    </source>
</evidence>
<evidence type="ECO:0000313" key="3">
    <source>
        <dbReference type="EMBL" id="USS00194.1"/>
    </source>
</evidence>
<evidence type="ECO:0000256" key="1">
    <source>
        <dbReference type="SAM" id="SignalP"/>
    </source>
</evidence>
<feature type="signal peptide" evidence="1">
    <location>
        <begin position="1"/>
        <end position="22"/>
    </location>
</feature>
<gene>
    <name evidence="2" type="ORF">CP523_03700</name>
    <name evidence="3" type="ORF">NH397_11935</name>
</gene>
<evidence type="ECO:0000313" key="4">
    <source>
        <dbReference type="Proteomes" id="UP000280586"/>
    </source>
</evidence>
<dbReference type="Proteomes" id="UP001055437">
    <property type="component" value="Chromosome"/>
</dbReference>
<protein>
    <recommendedName>
        <fullName evidence="6">Bacteriocin</fullName>
    </recommendedName>
</protein>
<dbReference type="GeneID" id="303559787"/>
<dbReference type="RefSeq" id="WP_066677693.1">
    <property type="nucleotide sequence ID" value="NZ_CABMIZ010000030.1"/>
</dbReference>
<dbReference type="EMBL" id="CP099799">
    <property type="protein sequence ID" value="USS00194.1"/>
    <property type="molecule type" value="Genomic_DNA"/>
</dbReference>
<feature type="chain" id="PRO_5040179761" description="Bacteriocin" evidence="1">
    <location>
        <begin position="23"/>
        <end position="125"/>
    </location>
</feature>
<evidence type="ECO:0008006" key="6">
    <source>
        <dbReference type="Google" id="ProtNLM"/>
    </source>
</evidence>
<dbReference type="AlphaFoldDB" id="A0A9N7JJY7"/>
<reference evidence="2 4" key="1">
    <citation type="submission" date="2017-09" db="EMBL/GenBank/DDBJ databases">
        <authorList>
            <person name="Thomas P."/>
            <person name="Seyboldt C."/>
        </authorList>
    </citation>
    <scope>NUCLEOTIDE SEQUENCE [LARGE SCALE GENOMIC DNA]</scope>
    <source>
        <strain evidence="2 4">DSM 7534</strain>
    </source>
</reference>
<proteinExistence type="predicted"/>
<keyword evidence="1" id="KW-0732">Signal</keyword>
<organism evidence="2 4">
    <name type="scientific">Clostridium septicum</name>
    <dbReference type="NCBI Taxonomy" id="1504"/>
    <lineage>
        <taxon>Bacteria</taxon>
        <taxon>Bacillati</taxon>
        <taxon>Bacillota</taxon>
        <taxon>Clostridia</taxon>
        <taxon>Eubacteriales</taxon>
        <taxon>Clostridiaceae</taxon>
        <taxon>Clostridium</taxon>
    </lineage>
</organism>
<dbReference type="Proteomes" id="UP000280586">
    <property type="component" value="Chromosome"/>
</dbReference>
<name>A0A9N7JJY7_CLOSE</name>
<sequence>MNKKVKSIAVMLGLFLSIGVVANASVGVPVEGQSGAGTRYSGYVQGSKNIFACWVATNTSRKSGYEDVYAYVEVVNSQGYVIGAGAENTGADYAYSGTVTRNGGKNAYGSVGTANETSRTFAHLY</sequence>
<dbReference type="KEGG" id="csep:CP523_03700"/>